<sequence length="353" mass="40750">MNPEVSVIIPAYNTEKYLAKAIESVLQQTLDNLEIIIVDDASTDGTVAVAKSFTDPRVKVLVNSENLGAAATRNRAIREATGKWIALLDSDDWYSLDRLEKLLSVADSQAADMVADDLYYINDGEEFFWSTLFTQSDDKLHEITQISPVQFVNTHSTFGVGLTLGLTKPMIKKQFILEHKIEYDENIRLGQDFWFYIRCLSNGANFFVTPEPYYFYRNRLGGLTKKSQLQRWDQYCRDSEYFLQQDFITNNQPLAEALSQRLQLIQESRPYFKVLDSIRKSNLLQIATDMVMNPSFFIHFAKRLPSRISRSALKIVVMRKQQGRGFLATLLFVIYFGFSASFYLQQGYIYYFT</sequence>
<feature type="domain" description="Glycosyltransferase 2-like" evidence="2">
    <location>
        <begin position="6"/>
        <end position="134"/>
    </location>
</feature>
<dbReference type="Proteomes" id="UP001483337">
    <property type="component" value="Chromosome"/>
</dbReference>
<dbReference type="EC" id="2.4.-.-" evidence="3"/>
<protein>
    <submittedName>
        <fullName evidence="3">Glycosyltransferase family 2 protein</fullName>
        <ecNumber evidence="3">2.4.-.-</ecNumber>
    </submittedName>
</protein>
<evidence type="ECO:0000256" key="1">
    <source>
        <dbReference type="SAM" id="Phobius"/>
    </source>
</evidence>
<organism evidence="3 4">
    <name type="scientific">Okeanomitos corallinicola TIOX110</name>
    <dbReference type="NCBI Taxonomy" id="3133117"/>
    <lineage>
        <taxon>Bacteria</taxon>
        <taxon>Bacillati</taxon>
        <taxon>Cyanobacteriota</taxon>
        <taxon>Cyanophyceae</taxon>
        <taxon>Nostocales</taxon>
        <taxon>Aphanizomenonaceae</taxon>
        <taxon>Okeanomitos</taxon>
    </lineage>
</organism>
<proteinExistence type="predicted"/>
<dbReference type="Pfam" id="PF00535">
    <property type="entry name" value="Glycos_transf_2"/>
    <property type="match status" value="1"/>
</dbReference>
<evidence type="ECO:0000259" key="2">
    <source>
        <dbReference type="Pfam" id="PF00535"/>
    </source>
</evidence>
<dbReference type="SUPFAM" id="SSF53448">
    <property type="entry name" value="Nucleotide-diphospho-sugar transferases"/>
    <property type="match status" value="1"/>
</dbReference>
<keyword evidence="3" id="KW-0328">Glycosyltransferase</keyword>
<evidence type="ECO:0000313" key="4">
    <source>
        <dbReference type="Proteomes" id="UP001483337"/>
    </source>
</evidence>
<name>A0ABZ2UTQ5_9CYAN</name>
<dbReference type="CDD" id="cd00761">
    <property type="entry name" value="Glyco_tranf_GTA_type"/>
    <property type="match status" value="1"/>
</dbReference>
<dbReference type="InterPro" id="IPR001173">
    <property type="entry name" value="Glyco_trans_2-like"/>
</dbReference>
<accession>A0ABZ2UTQ5</accession>
<feature type="transmembrane region" description="Helical" evidence="1">
    <location>
        <begin position="325"/>
        <end position="344"/>
    </location>
</feature>
<dbReference type="PANTHER" id="PTHR43685">
    <property type="entry name" value="GLYCOSYLTRANSFERASE"/>
    <property type="match status" value="1"/>
</dbReference>
<keyword evidence="1" id="KW-0812">Transmembrane</keyword>
<dbReference type="RefSeq" id="WP_353931680.1">
    <property type="nucleotide sequence ID" value="NZ_CP150886.1"/>
</dbReference>
<keyword evidence="1" id="KW-1133">Transmembrane helix</keyword>
<dbReference type="InterPro" id="IPR050834">
    <property type="entry name" value="Glycosyltransf_2"/>
</dbReference>
<dbReference type="GO" id="GO:0016757">
    <property type="term" value="F:glycosyltransferase activity"/>
    <property type="evidence" value="ECO:0007669"/>
    <property type="project" value="UniProtKB-KW"/>
</dbReference>
<gene>
    <name evidence="3" type="ORF">WJM97_03590</name>
</gene>
<dbReference type="PANTHER" id="PTHR43685:SF2">
    <property type="entry name" value="GLYCOSYLTRANSFERASE 2-LIKE DOMAIN-CONTAINING PROTEIN"/>
    <property type="match status" value="1"/>
</dbReference>
<reference evidence="3 4" key="1">
    <citation type="submission" date="2024-04" db="EMBL/GenBank/DDBJ databases">
        <title>Okeanomitos corallinicola gen. &amp; sp. nov. (Nostocales, Cyanobacteria), a new toxic marine heterocyst-forming cyanobacterium from a coral reef.</title>
        <authorList>
            <person name="Li H."/>
            <person name="Li R."/>
            <person name="Kang J."/>
            <person name="Hii K.S."/>
            <person name="Mohamed H.F."/>
            <person name="Xu X."/>
            <person name="Luo Z."/>
        </authorList>
    </citation>
    <scope>NUCLEOTIDE SEQUENCE [LARGE SCALE GENOMIC DNA]</scope>
    <source>
        <strain evidence="3 4">TIOX110</strain>
    </source>
</reference>
<evidence type="ECO:0000313" key="3">
    <source>
        <dbReference type="EMBL" id="WZB88776.1"/>
    </source>
</evidence>
<dbReference type="Gene3D" id="3.90.550.10">
    <property type="entry name" value="Spore Coat Polysaccharide Biosynthesis Protein SpsA, Chain A"/>
    <property type="match status" value="1"/>
</dbReference>
<dbReference type="EMBL" id="CP150886">
    <property type="protein sequence ID" value="WZB88776.1"/>
    <property type="molecule type" value="Genomic_DNA"/>
</dbReference>
<keyword evidence="1" id="KW-0472">Membrane</keyword>
<keyword evidence="4" id="KW-1185">Reference proteome</keyword>
<dbReference type="InterPro" id="IPR029044">
    <property type="entry name" value="Nucleotide-diphossugar_trans"/>
</dbReference>
<keyword evidence="3" id="KW-0808">Transferase</keyword>